<reference evidence="6 7" key="1">
    <citation type="submission" date="2016-10" db="EMBL/GenBank/DDBJ databases">
        <authorList>
            <person name="de Groot N.N."/>
        </authorList>
    </citation>
    <scope>NUCLEOTIDE SEQUENCE [LARGE SCALE GENOMIC DNA]</scope>
    <source>
        <strain evidence="6 7">DSM 22489</strain>
    </source>
</reference>
<sequence>MAPEKLNKHEQKTRETRASLLKAAEEIFLRDGYERAELGEIAKLAGRTKGAIYAHFAGKEEVFLALVELHALRRRALMQEYLAAAKTKEDNLRAFRQLYLAYAEDGTWGRLLMEFNFYALRHPESKKNLDRVYATIVAEDEEARYTELLGVPRKGKLAVRRTASVYGAFAMLTGLMLQSMFNPRTVSEDEVKKLAAKVFDAVFDMN</sequence>
<evidence type="ECO:0000259" key="5">
    <source>
        <dbReference type="PROSITE" id="PS50977"/>
    </source>
</evidence>
<dbReference type="Proteomes" id="UP000236728">
    <property type="component" value="Unassembled WGS sequence"/>
</dbReference>
<dbReference type="SUPFAM" id="SSF46689">
    <property type="entry name" value="Homeodomain-like"/>
    <property type="match status" value="1"/>
</dbReference>
<dbReference type="RefSeq" id="WP_103933465.1">
    <property type="nucleotide sequence ID" value="NZ_FNVA01000004.1"/>
</dbReference>
<dbReference type="GO" id="GO:0003677">
    <property type="term" value="F:DNA binding"/>
    <property type="evidence" value="ECO:0007669"/>
    <property type="project" value="UniProtKB-UniRule"/>
</dbReference>
<evidence type="ECO:0000256" key="1">
    <source>
        <dbReference type="ARBA" id="ARBA00023015"/>
    </source>
</evidence>
<dbReference type="AlphaFoldDB" id="A0A1H5ZDV7"/>
<evidence type="ECO:0000313" key="6">
    <source>
        <dbReference type="EMBL" id="SEG33915.1"/>
    </source>
</evidence>
<dbReference type="PANTHER" id="PTHR47506:SF6">
    <property type="entry name" value="HTH-TYPE TRANSCRIPTIONAL REPRESSOR NEMR"/>
    <property type="match status" value="1"/>
</dbReference>
<dbReference type="PRINTS" id="PR00455">
    <property type="entry name" value="HTHTETR"/>
</dbReference>
<keyword evidence="7" id="KW-1185">Reference proteome</keyword>
<dbReference type="EMBL" id="FNVA01000004">
    <property type="protein sequence ID" value="SEG33915.1"/>
    <property type="molecule type" value="Genomic_DNA"/>
</dbReference>
<dbReference type="Gene3D" id="1.10.357.10">
    <property type="entry name" value="Tetracycline Repressor, domain 2"/>
    <property type="match status" value="1"/>
</dbReference>
<dbReference type="OrthoDB" id="114223at2"/>
<gene>
    <name evidence="6" type="ORF">SAMN05421819_2575</name>
</gene>
<dbReference type="InterPro" id="IPR001647">
    <property type="entry name" value="HTH_TetR"/>
</dbReference>
<accession>A0A1H5ZDV7</accession>
<evidence type="ECO:0000256" key="4">
    <source>
        <dbReference type="PROSITE-ProRule" id="PRU00335"/>
    </source>
</evidence>
<keyword evidence="3" id="KW-0804">Transcription</keyword>
<evidence type="ECO:0000256" key="2">
    <source>
        <dbReference type="ARBA" id="ARBA00023125"/>
    </source>
</evidence>
<protein>
    <submittedName>
        <fullName evidence="6">Transcriptional regulator, TetR family</fullName>
    </submittedName>
</protein>
<organism evidence="6 7">
    <name type="scientific">Bryocella elongata</name>
    <dbReference type="NCBI Taxonomy" id="863522"/>
    <lineage>
        <taxon>Bacteria</taxon>
        <taxon>Pseudomonadati</taxon>
        <taxon>Acidobacteriota</taxon>
        <taxon>Terriglobia</taxon>
        <taxon>Terriglobales</taxon>
        <taxon>Acidobacteriaceae</taxon>
        <taxon>Bryocella</taxon>
    </lineage>
</organism>
<dbReference type="PANTHER" id="PTHR47506">
    <property type="entry name" value="TRANSCRIPTIONAL REGULATORY PROTEIN"/>
    <property type="match status" value="1"/>
</dbReference>
<feature type="domain" description="HTH tetR-type" evidence="5">
    <location>
        <begin position="14"/>
        <end position="74"/>
    </location>
</feature>
<name>A0A1H5ZDV7_9BACT</name>
<evidence type="ECO:0000313" key="7">
    <source>
        <dbReference type="Proteomes" id="UP000236728"/>
    </source>
</evidence>
<evidence type="ECO:0000256" key="3">
    <source>
        <dbReference type="ARBA" id="ARBA00023163"/>
    </source>
</evidence>
<dbReference type="InterPro" id="IPR009057">
    <property type="entry name" value="Homeodomain-like_sf"/>
</dbReference>
<keyword evidence="1" id="KW-0805">Transcription regulation</keyword>
<keyword evidence="2 4" id="KW-0238">DNA-binding</keyword>
<dbReference type="PROSITE" id="PS50977">
    <property type="entry name" value="HTH_TETR_2"/>
    <property type="match status" value="1"/>
</dbReference>
<feature type="DNA-binding region" description="H-T-H motif" evidence="4">
    <location>
        <begin position="37"/>
        <end position="56"/>
    </location>
</feature>
<dbReference type="Pfam" id="PF00440">
    <property type="entry name" value="TetR_N"/>
    <property type="match status" value="1"/>
</dbReference>
<proteinExistence type="predicted"/>